<protein>
    <submittedName>
        <fullName evidence="2">Uncharacterized protein</fullName>
    </submittedName>
</protein>
<evidence type="ECO:0000313" key="2">
    <source>
        <dbReference type="EMBL" id="SFV29034.1"/>
    </source>
</evidence>
<feature type="signal peptide" evidence="1">
    <location>
        <begin position="1"/>
        <end position="27"/>
    </location>
</feature>
<sequence>MELKRIKFTARACVVLSLVAVAHPAWAVDRPIDKLGISAPVAKASLRRATLGKTKQLPALTAGNLRNLNSRSRAQRPTLVQQALAIASTARAGKTGSEAETLLDQRTSWRSRFTSPSMKDAIGKLREAAGFR</sequence>
<organism evidence="2 3">
    <name type="scientific">Hyphomicrobium facile</name>
    <dbReference type="NCBI Taxonomy" id="51670"/>
    <lineage>
        <taxon>Bacteria</taxon>
        <taxon>Pseudomonadati</taxon>
        <taxon>Pseudomonadota</taxon>
        <taxon>Alphaproteobacteria</taxon>
        <taxon>Hyphomicrobiales</taxon>
        <taxon>Hyphomicrobiaceae</taxon>
        <taxon>Hyphomicrobium</taxon>
    </lineage>
</organism>
<accession>A0A1I7N2Y9</accession>
<keyword evidence="1" id="KW-0732">Signal</keyword>
<dbReference type="Proteomes" id="UP000199423">
    <property type="component" value="Unassembled WGS sequence"/>
</dbReference>
<keyword evidence="3" id="KW-1185">Reference proteome</keyword>
<feature type="chain" id="PRO_5011717319" evidence="1">
    <location>
        <begin position="28"/>
        <end position="132"/>
    </location>
</feature>
<gene>
    <name evidence="2" type="ORF">SAMN04488557_1155</name>
</gene>
<dbReference type="AlphaFoldDB" id="A0A1I7N2Y9"/>
<reference evidence="3" key="1">
    <citation type="submission" date="2016-10" db="EMBL/GenBank/DDBJ databases">
        <authorList>
            <person name="Varghese N."/>
            <person name="Submissions S."/>
        </authorList>
    </citation>
    <scope>NUCLEOTIDE SEQUENCE [LARGE SCALE GENOMIC DNA]</scope>
    <source>
        <strain evidence="3">DSM 1565</strain>
    </source>
</reference>
<name>A0A1I7N2Y9_9HYPH</name>
<dbReference type="EMBL" id="FPCH01000001">
    <property type="protein sequence ID" value="SFV29034.1"/>
    <property type="molecule type" value="Genomic_DNA"/>
</dbReference>
<proteinExistence type="predicted"/>
<evidence type="ECO:0000313" key="3">
    <source>
        <dbReference type="Proteomes" id="UP000199423"/>
    </source>
</evidence>
<evidence type="ECO:0000256" key="1">
    <source>
        <dbReference type="SAM" id="SignalP"/>
    </source>
</evidence>
<dbReference type="RefSeq" id="WP_092865344.1">
    <property type="nucleotide sequence ID" value="NZ_FPCH01000001.1"/>
</dbReference>